<keyword evidence="2" id="KW-1185">Reference proteome</keyword>
<reference evidence="1 2" key="1">
    <citation type="submission" date="2022-11" db="EMBL/GenBank/DDBJ databases">
        <title>Draft genome sequence of Saccharopolyspora sp. WRP15-2 isolated from rhizosphere soils of wild rice in Thailand.</title>
        <authorList>
            <person name="Duangmal K."/>
            <person name="Kammanee S."/>
            <person name="Muangham S."/>
        </authorList>
    </citation>
    <scope>NUCLEOTIDE SEQUENCE [LARGE SCALE GENOMIC DNA]</scope>
    <source>
        <strain evidence="1 2">WRP15-2</strain>
    </source>
</reference>
<dbReference type="RefSeq" id="WP_270951732.1">
    <property type="nucleotide sequence ID" value="NZ_JAQGLA010000053.1"/>
</dbReference>
<comment type="caution">
    <text evidence="1">The sequence shown here is derived from an EMBL/GenBank/DDBJ whole genome shotgun (WGS) entry which is preliminary data.</text>
</comment>
<organism evidence="1 2">
    <name type="scientific">Saccharopolyspora oryzae</name>
    <dbReference type="NCBI Taxonomy" id="2997343"/>
    <lineage>
        <taxon>Bacteria</taxon>
        <taxon>Bacillati</taxon>
        <taxon>Actinomycetota</taxon>
        <taxon>Actinomycetes</taxon>
        <taxon>Pseudonocardiales</taxon>
        <taxon>Pseudonocardiaceae</taxon>
        <taxon>Saccharopolyspora</taxon>
    </lineage>
</organism>
<dbReference type="Proteomes" id="UP001210380">
    <property type="component" value="Unassembled WGS sequence"/>
</dbReference>
<gene>
    <name evidence="1" type="ORF">OU415_25495</name>
</gene>
<name>A0ABT4V4B7_9PSEU</name>
<dbReference type="EMBL" id="JAQGLA010000053">
    <property type="protein sequence ID" value="MDA3628812.1"/>
    <property type="molecule type" value="Genomic_DNA"/>
</dbReference>
<proteinExistence type="predicted"/>
<evidence type="ECO:0000313" key="2">
    <source>
        <dbReference type="Proteomes" id="UP001210380"/>
    </source>
</evidence>
<accession>A0ABT4V4B7</accession>
<evidence type="ECO:0000313" key="1">
    <source>
        <dbReference type="EMBL" id="MDA3628812.1"/>
    </source>
</evidence>
<sequence length="65" mass="7486">MDWFFEVATKPWADNFLAFLKQELHPEIQRRHNVLPGDAGISLSPGAVDIPRAMRELLQRLVDID</sequence>
<protein>
    <submittedName>
        <fullName evidence="1">Uncharacterized protein</fullName>
    </submittedName>
</protein>